<feature type="region of interest" description="Disordered" evidence="1">
    <location>
        <begin position="1"/>
        <end position="51"/>
    </location>
</feature>
<dbReference type="RefSeq" id="WP_344499508.1">
    <property type="nucleotide sequence ID" value="NZ_BAAAQD010000001.1"/>
</dbReference>
<keyword evidence="3" id="KW-1185">Reference proteome</keyword>
<evidence type="ECO:0000313" key="3">
    <source>
        <dbReference type="Proteomes" id="UP001501470"/>
    </source>
</evidence>
<evidence type="ECO:0000256" key="1">
    <source>
        <dbReference type="SAM" id="MobiDB-lite"/>
    </source>
</evidence>
<feature type="compositionally biased region" description="Low complexity" evidence="1">
    <location>
        <begin position="1"/>
        <end position="10"/>
    </location>
</feature>
<protein>
    <submittedName>
        <fullName evidence="2">Uncharacterized protein</fullName>
    </submittedName>
</protein>
<feature type="compositionally biased region" description="Basic and acidic residues" evidence="1">
    <location>
        <begin position="20"/>
        <end position="39"/>
    </location>
</feature>
<reference evidence="2 3" key="1">
    <citation type="journal article" date="2019" name="Int. J. Syst. Evol. Microbiol.">
        <title>The Global Catalogue of Microorganisms (GCM) 10K type strain sequencing project: providing services to taxonomists for standard genome sequencing and annotation.</title>
        <authorList>
            <consortium name="The Broad Institute Genomics Platform"/>
            <consortium name="The Broad Institute Genome Sequencing Center for Infectious Disease"/>
            <person name="Wu L."/>
            <person name="Ma J."/>
        </authorList>
    </citation>
    <scope>NUCLEOTIDE SEQUENCE [LARGE SCALE GENOMIC DNA]</scope>
    <source>
        <strain evidence="2 3">JCM 15933</strain>
    </source>
</reference>
<comment type="caution">
    <text evidence="2">The sequence shown here is derived from an EMBL/GenBank/DDBJ whole genome shotgun (WGS) entry which is preliminary data.</text>
</comment>
<accession>A0ABN1ZLN4</accession>
<name>A0ABN1ZLN4_9ACTN</name>
<dbReference type="Proteomes" id="UP001501470">
    <property type="component" value="Unassembled WGS sequence"/>
</dbReference>
<dbReference type="EMBL" id="BAAAQD010000001">
    <property type="protein sequence ID" value="GAA1500796.1"/>
    <property type="molecule type" value="Genomic_DNA"/>
</dbReference>
<evidence type="ECO:0000313" key="2">
    <source>
        <dbReference type="EMBL" id="GAA1500796.1"/>
    </source>
</evidence>
<proteinExistence type="predicted"/>
<gene>
    <name evidence="2" type="ORF">GCM10009827_007680</name>
</gene>
<sequence>MTTDPDQFLDFLDDDQPPEPAKDSDAVSLEGRERPRDEDVTTDETAPEPPD</sequence>
<feature type="compositionally biased region" description="Acidic residues" evidence="1">
    <location>
        <begin position="40"/>
        <end position="51"/>
    </location>
</feature>
<organism evidence="2 3">
    <name type="scientific">Dactylosporangium maewongense</name>
    <dbReference type="NCBI Taxonomy" id="634393"/>
    <lineage>
        <taxon>Bacteria</taxon>
        <taxon>Bacillati</taxon>
        <taxon>Actinomycetota</taxon>
        <taxon>Actinomycetes</taxon>
        <taxon>Micromonosporales</taxon>
        <taxon>Micromonosporaceae</taxon>
        <taxon>Dactylosporangium</taxon>
    </lineage>
</organism>